<evidence type="ECO:0000256" key="1">
    <source>
        <dbReference type="SAM" id="Phobius"/>
    </source>
</evidence>
<evidence type="ECO:0000313" key="3">
    <source>
        <dbReference type="Proteomes" id="UP000688137"/>
    </source>
</evidence>
<keyword evidence="1" id="KW-1133">Transmembrane helix</keyword>
<evidence type="ECO:0000313" key="2">
    <source>
        <dbReference type="EMBL" id="CAD8046525.1"/>
    </source>
</evidence>
<organism evidence="2 3">
    <name type="scientific">Paramecium primaurelia</name>
    <dbReference type="NCBI Taxonomy" id="5886"/>
    <lineage>
        <taxon>Eukaryota</taxon>
        <taxon>Sar</taxon>
        <taxon>Alveolata</taxon>
        <taxon>Ciliophora</taxon>
        <taxon>Intramacronucleata</taxon>
        <taxon>Oligohymenophorea</taxon>
        <taxon>Peniculida</taxon>
        <taxon>Parameciidae</taxon>
        <taxon>Paramecium</taxon>
    </lineage>
</organism>
<comment type="caution">
    <text evidence="2">The sequence shown here is derived from an EMBL/GenBank/DDBJ whole genome shotgun (WGS) entry which is preliminary data.</text>
</comment>
<name>A0A8S1JWI3_PARPR</name>
<feature type="transmembrane region" description="Helical" evidence="1">
    <location>
        <begin position="27"/>
        <end position="49"/>
    </location>
</feature>
<protein>
    <submittedName>
        <fullName evidence="2">Uncharacterized protein</fullName>
    </submittedName>
</protein>
<sequence>MLELLEIDKQTFQLSILMEIEYYEPSFSHLFLIAILVGLLGFCGLGCWMEMKKCHTINKTD</sequence>
<dbReference type="OMA" id="CHTINKT"/>
<keyword evidence="3" id="KW-1185">Reference proteome</keyword>
<dbReference type="EMBL" id="CAJJDM010000007">
    <property type="protein sequence ID" value="CAD8046525.1"/>
    <property type="molecule type" value="Genomic_DNA"/>
</dbReference>
<reference evidence="2" key="1">
    <citation type="submission" date="2021-01" db="EMBL/GenBank/DDBJ databases">
        <authorList>
            <consortium name="Genoscope - CEA"/>
            <person name="William W."/>
        </authorList>
    </citation>
    <scope>NUCLEOTIDE SEQUENCE</scope>
</reference>
<keyword evidence="1" id="KW-0812">Transmembrane</keyword>
<gene>
    <name evidence="2" type="ORF">PPRIM_AZ9-3.1.T0100420</name>
</gene>
<dbReference type="AlphaFoldDB" id="A0A8S1JWI3"/>
<proteinExistence type="predicted"/>
<dbReference type="Proteomes" id="UP000688137">
    <property type="component" value="Unassembled WGS sequence"/>
</dbReference>
<keyword evidence="1" id="KW-0472">Membrane</keyword>
<accession>A0A8S1JWI3</accession>